<dbReference type="Pfam" id="PF13426">
    <property type="entry name" value="PAS_9"/>
    <property type="match status" value="2"/>
</dbReference>
<dbReference type="FunFam" id="3.30.200.20:FF:000346">
    <property type="entry name" value="PAS domain-containing serine/threonine-protein kinase"/>
    <property type="match status" value="1"/>
</dbReference>
<dbReference type="CDD" id="cd00130">
    <property type="entry name" value="PAS"/>
    <property type="match status" value="1"/>
</dbReference>
<dbReference type="AlphaFoldDB" id="A0A6P8IKG0"/>
<sequence>MAASSGSSLPPRPVSVPLLSRSLCSDFPSSRNAKCRSKTPLDNKSLGRSLRGLGGLQDTFGTPSYPSPLDRIRGGLSSSLQDSMDLNATFPKMHRPKAIKEEVEMDTHNKATLHQITGDSLHSFSFSPSHFRGSFAANIDASRLNTSWQFYNFVGGAGTGAIFPTTVRNPNKAILTINARTSEILMANDMAVELFNYPRDELIGMEMSTLFTDTHREKQESLMEQHIEGSGAVVMVSGKVLEAVDKTGIIFPVSLWMKKLSWEDDPRCIAIMEPVERKTAMLLFNAEGVILECEPQFAFLHGFADVNEVKGKNIKSFIPSLVLPTGTTLERHVKKQQATGRTKDGYNFPLTVVIKPKTQQELKKAGWIIPDGSIAYKGLVWVFANISGLISFTPDGVIQTCNHNFSLFLFGYQESELVGKHVTAILPNFYDDMDLIDDSSMPFPPFDYDDEGIIHYNVNSDETRQKDSYAKNVVHTLSSPCNTAINDISTQAIMGDSQQITKSSLFPDLSRLNESNSSDNTASLLNSTNSSAASFHTTKSMSPRWLSEGTSTTTNSETTSGIQRSHQSSITTNFDSMSCNPSIPMTEDSGIGGSGGSTDQPIVSQHSSVPSIVSSPQTQNTPFSNYSFQTAGSHLLTSSDCSLQLNFGELMITNDDSTEKSLNNHDPSTDISTMDESSSTQNSSNNAFSPLTPSKPPVTSHGLTSTPSIVTAAYETEVEGPDQPICEGSFSGKGRHRDGTPLAVIFQIKRIELNDGRMLFCAWISRDPEEDQSTNNFALFASFNSTLENSFANTGEMPVTLTDGGMVEEPSPGRGEYDEKYLTQHSIGKGAFGFVKLAQRKSDGLQVVVKFIRKSKVLPDCWVEDPLGSIPLEIALLAKLKHPNVVKMVNAFENEEFFQLVMEKHGSGMDLFEFIDRQPALDEPLCAYIFRQLVSAVSFLHNQSILHRDVKDENIILDETFSIKLIDFGSAAYMKEGKLFSTFCGTMEYCSPEVLLGNKYRGPELEMWSIGVTLYTLVFGENPFYDVEETIRAELHPSFPVSQELMFVICWLLHPDPKWRATIQDLETNEWIIQPVEITKYDFETVLASGEEASPHFPPPPTSAPNDDFEDEDDDDLSQDEVIDYEQSDLKLLQSAMQEYLSRSSDNSDGDK</sequence>
<dbReference type="FunFam" id="3.30.450.20:FF:000059">
    <property type="entry name" value="PAS domain containing serine/threonine kinase"/>
    <property type="match status" value="1"/>
</dbReference>
<dbReference type="PROSITE" id="PS50011">
    <property type="entry name" value="PROTEIN_KINASE_DOM"/>
    <property type="match status" value="1"/>
</dbReference>
<dbReference type="SMART" id="SM00091">
    <property type="entry name" value="PAS"/>
    <property type="match status" value="2"/>
</dbReference>
<dbReference type="Gene3D" id="3.30.450.20">
    <property type="entry name" value="PAS domain"/>
    <property type="match status" value="1"/>
</dbReference>
<gene>
    <name evidence="25" type="primary">LOC116302160</name>
</gene>
<evidence type="ECO:0000256" key="11">
    <source>
        <dbReference type="ARBA" id="ARBA00022777"/>
    </source>
</evidence>
<comment type="catalytic activity">
    <reaction evidence="16">
        <text>L-threonyl-[protein] + ATP = O-phospho-L-threonyl-[protein] + ADP + H(+)</text>
        <dbReference type="Rhea" id="RHEA:46608"/>
        <dbReference type="Rhea" id="RHEA-COMP:11060"/>
        <dbReference type="Rhea" id="RHEA-COMP:11605"/>
        <dbReference type="ChEBI" id="CHEBI:15378"/>
        <dbReference type="ChEBI" id="CHEBI:30013"/>
        <dbReference type="ChEBI" id="CHEBI:30616"/>
        <dbReference type="ChEBI" id="CHEBI:61977"/>
        <dbReference type="ChEBI" id="CHEBI:456216"/>
        <dbReference type="EC" id="2.7.11.1"/>
    </reaction>
</comment>
<dbReference type="GO" id="GO:0008289">
    <property type="term" value="F:lipid binding"/>
    <property type="evidence" value="ECO:0007669"/>
    <property type="project" value="UniProtKB-KW"/>
</dbReference>
<keyword evidence="12 20" id="KW-0067">ATP-binding</keyword>
<dbReference type="InterPro" id="IPR017441">
    <property type="entry name" value="Protein_kinase_ATP_BS"/>
</dbReference>
<dbReference type="PANTHER" id="PTHR24346:SF51">
    <property type="entry name" value="PAS DOMAIN-CONTAINING SERINE_THREONINE-PROTEIN KINASE"/>
    <property type="match status" value="1"/>
</dbReference>
<feature type="compositionally biased region" description="Acidic residues" evidence="21">
    <location>
        <begin position="1107"/>
        <end position="1124"/>
    </location>
</feature>
<feature type="compositionally biased region" description="Low complexity" evidence="21">
    <location>
        <begin position="547"/>
        <end position="561"/>
    </location>
</feature>
<dbReference type="Gene3D" id="1.10.510.10">
    <property type="entry name" value="Transferase(Phosphotransferase) domain 1"/>
    <property type="match status" value="1"/>
</dbReference>
<evidence type="ECO:0000256" key="14">
    <source>
        <dbReference type="ARBA" id="ARBA00023121"/>
    </source>
</evidence>
<feature type="region of interest" description="Disordered" evidence="21">
    <location>
        <begin position="28"/>
        <end position="68"/>
    </location>
</feature>
<dbReference type="RefSeq" id="XP_031567242.1">
    <property type="nucleotide sequence ID" value="XM_031711382.1"/>
</dbReference>
<evidence type="ECO:0000259" key="23">
    <source>
        <dbReference type="PROSITE" id="PS50112"/>
    </source>
</evidence>
<evidence type="ECO:0000259" key="22">
    <source>
        <dbReference type="PROSITE" id="PS50011"/>
    </source>
</evidence>
<dbReference type="GO" id="GO:0045719">
    <property type="term" value="P:negative regulation of glycogen biosynthetic process"/>
    <property type="evidence" value="ECO:0007669"/>
    <property type="project" value="TreeGrafter"/>
</dbReference>
<evidence type="ECO:0000256" key="12">
    <source>
        <dbReference type="ARBA" id="ARBA00022840"/>
    </source>
</evidence>
<feature type="domain" description="PAS" evidence="23">
    <location>
        <begin position="159"/>
        <end position="230"/>
    </location>
</feature>
<evidence type="ECO:0000256" key="13">
    <source>
        <dbReference type="ARBA" id="ARBA00022990"/>
    </source>
</evidence>
<evidence type="ECO:0000256" key="19">
    <source>
        <dbReference type="ARBA" id="ARBA00071822"/>
    </source>
</evidence>
<evidence type="ECO:0000256" key="15">
    <source>
        <dbReference type="ARBA" id="ARBA00023242"/>
    </source>
</evidence>
<evidence type="ECO:0000256" key="18">
    <source>
        <dbReference type="ARBA" id="ARBA00053825"/>
    </source>
</evidence>
<dbReference type="EC" id="2.7.11.1" evidence="4"/>
<evidence type="ECO:0000256" key="7">
    <source>
        <dbReference type="ARBA" id="ARBA00022553"/>
    </source>
</evidence>
<proteinExistence type="inferred from homology"/>
<dbReference type="Pfam" id="PF00069">
    <property type="entry name" value="Pkinase"/>
    <property type="match status" value="1"/>
</dbReference>
<organism evidence="24 25">
    <name type="scientific">Actinia tenebrosa</name>
    <name type="common">Australian red waratah sea anemone</name>
    <dbReference type="NCBI Taxonomy" id="6105"/>
    <lineage>
        <taxon>Eukaryota</taxon>
        <taxon>Metazoa</taxon>
        <taxon>Cnidaria</taxon>
        <taxon>Anthozoa</taxon>
        <taxon>Hexacorallia</taxon>
        <taxon>Actiniaria</taxon>
        <taxon>Actiniidae</taxon>
        <taxon>Actinia</taxon>
    </lineage>
</organism>
<dbReference type="GO" id="GO:0005524">
    <property type="term" value="F:ATP binding"/>
    <property type="evidence" value="ECO:0007669"/>
    <property type="project" value="UniProtKB-UniRule"/>
</dbReference>
<dbReference type="FunFam" id="1.10.510.10:FF:000351">
    <property type="entry name" value="PAS domain-containing serine/threonine-protein kinase"/>
    <property type="match status" value="1"/>
</dbReference>
<evidence type="ECO:0000256" key="5">
    <source>
        <dbReference type="ARBA" id="ARBA00022490"/>
    </source>
</evidence>
<feature type="binding site" evidence="20">
    <location>
        <position position="854"/>
    </location>
    <ligand>
        <name>ATP</name>
        <dbReference type="ChEBI" id="CHEBI:30616"/>
    </ligand>
</feature>
<dbReference type="InterPro" id="IPR000014">
    <property type="entry name" value="PAS"/>
</dbReference>
<dbReference type="SUPFAM" id="SSF55785">
    <property type="entry name" value="PYP-like sensor domain (PAS domain)"/>
    <property type="match status" value="2"/>
</dbReference>
<evidence type="ECO:0000256" key="17">
    <source>
        <dbReference type="ARBA" id="ARBA00048679"/>
    </source>
</evidence>
<dbReference type="FunCoup" id="A0A6P8IKG0">
    <property type="interactions" value="2453"/>
</dbReference>
<evidence type="ECO:0000256" key="8">
    <source>
        <dbReference type="ARBA" id="ARBA00022679"/>
    </source>
</evidence>
<protein>
    <recommendedName>
        <fullName evidence="19">PAS domain-containing serine/threonine-protein kinase</fullName>
        <ecNumber evidence="4">2.7.11.1</ecNumber>
    </recommendedName>
</protein>
<dbReference type="InterPro" id="IPR008271">
    <property type="entry name" value="Ser/Thr_kinase_AS"/>
</dbReference>
<keyword evidence="15" id="KW-0539">Nucleus</keyword>
<feature type="compositionally biased region" description="Polar residues" evidence="21">
    <location>
        <begin position="664"/>
        <end position="692"/>
    </location>
</feature>
<feature type="compositionally biased region" description="Low complexity" evidence="21">
    <location>
        <begin position="600"/>
        <end position="617"/>
    </location>
</feature>
<dbReference type="GO" id="GO:0006355">
    <property type="term" value="P:regulation of DNA-templated transcription"/>
    <property type="evidence" value="ECO:0007669"/>
    <property type="project" value="InterPro"/>
</dbReference>
<keyword evidence="14" id="KW-0446">Lipid-binding</keyword>
<evidence type="ECO:0000256" key="4">
    <source>
        <dbReference type="ARBA" id="ARBA00012513"/>
    </source>
</evidence>
<feature type="region of interest" description="Disordered" evidence="21">
    <location>
        <begin position="656"/>
        <end position="705"/>
    </location>
</feature>
<evidence type="ECO:0000256" key="21">
    <source>
        <dbReference type="SAM" id="MobiDB-lite"/>
    </source>
</evidence>
<comment type="subcellular location">
    <subcellularLocation>
        <location evidence="2">Cytoplasm</location>
    </subcellularLocation>
    <subcellularLocation>
        <location evidence="1">Nucleus</location>
    </subcellularLocation>
</comment>
<keyword evidence="11" id="KW-0418">Kinase</keyword>
<keyword evidence="24" id="KW-1185">Reference proteome</keyword>
<keyword evidence="13" id="KW-0007">Acetylation</keyword>
<keyword evidence="9" id="KW-0677">Repeat</keyword>
<dbReference type="OrthoDB" id="10252171at2759"/>
<evidence type="ECO:0000256" key="6">
    <source>
        <dbReference type="ARBA" id="ARBA00022527"/>
    </source>
</evidence>
<reference evidence="25" key="1">
    <citation type="submission" date="2025-08" db="UniProtKB">
        <authorList>
            <consortium name="RefSeq"/>
        </authorList>
    </citation>
    <scope>IDENTIFICATION</scope>
</reference>
<dbReference type="InterPro" id="IPR035965">
    <property type="entry name" value="PAS-like_dom_sf"/>
</dbReference>
<evidence type="ECO:0000313" key="24">
    <source>
        <dbReference type="Proteomes" id="UP000515163"/>
    </source>
</evidence>
<dbReference type="GeneID" id="116302160"/>
<dbReference type="GO" id="GO:0005634">
    <property type="term" value="C:nucleus"/>
    <property type="evidence" value="ECO:0007669"/>
    <property type="project" value="UniProtKB-SubCell"/>
</dbReference>
<dbReference type="PROSITE" id="PS00107">
    <property type="entry name" value="PROTEIN_KINASE_ATP"/>
    <property type="match status" value="1"/>
</dbReference>
<dbReference type="NCBIfam" id="TIGR00229">
    <property type="entry name" value="sensory_box"/>
    <property type="match status" value="1"/>
</dbReference>
<evidence type="ECO:0000313" key="25">
    <source>
        <dbReference type="RefSeq" id="XP_031567242.1"/>
    </source>
</evidence>
<dbReference type="PROSITE" id="PS50112">
    <property type="entry name" value="PAS"/>
    <property type="match status" value="1"/>
</dbReference>
<dbReference type="InterPro" id="IPR000719">
    <property type="entry name" value="Prot_kinase_dom"/>
</dbReference>
<feature type="region of interest" description="Disordered" evidence="21">
    <location>
        <begin position="531"/>
        <end position="619"/>
    </location>
</feature>
<evidence type="ECO:0000256" key="3">
    <source>
        <dbReference type="ARBA" id="ARBA00006692"/>
    </source>
</evidence>
<keyword evidence="6" id="KW-0723">Serine/threonine-protein kinase</keyword>
<feature type="region of interest" description="Disordered" evidence="21">
    <location>
        <begin position="1091"/>
        <end position="1124"/>
    </location>
</feature>
<comment type="function">
    <text evidence="18">Serine/threonine-protein kinase involved in energy homeostasis and protein translation. Phosphorylates EEF1A1, GYS1, PDX1 and RPS6. Probably plays a role under changing environmental conditions (oxygen, glucose, nutrition), rather than under standard conditions. Acts as a sensor involved in energy homeostasis: regulates glycogen synthase synthesis by mediating phosphorylation of GYS1, leading to GYS1 inactivation. May be involved in glucose-stimulated insulin production in pancreas and regulation of glucagon secretion by glucose in alpha cells; however such data require additional evidences. May play a role in regulation of protein translation by phosphorylating EEF1A1, leading to increase translation efficiency. May also participate in respiratory regulation.</text>
</comment>
<keyword evidence="5" id="KW-0963">Cytoplasm</keyword>
<dbReference type="PROSITE" id="PS00108">
    <property type="entry name" value="PROTEIN_KINASE_ST"/>
    <property type="match status" value="1"/>
</dbReference>
<keyword evidence="8" id="KW-0808">Transferase</keyword>
<dbReference type="GO" id="GO:0004674">
    <property type="term" value="F:protein serine/threonine kinase activity"/>
    <property type="evidence" value="ECO:0007669"/>
    <property type="project" value="UniProtKB-KW"/>
</dbReference>
<dbReference type="Proteomes" id="UP000515163">
    <property type="component" value="Unplaced"/>
</dbReference>
<evidence type="ECO:0000256" key="1">
    <source>
        <dbReference type="ARBA" id="ARBA00004123"/>
    </source>
</evidence>
<dbReference type="PANTHER" id="PTHR24346">
    <property type="entry name" value="MAP/MICROTUBULE AFFINITY-REGULATING KINASE"/>
    <property type="match status" value="1"/>
</dbReference>
<dbReference type="Gene3D" id="3.30.200.20">
    <property type="entry name" value="Phosphorylase Kinase, domain 1"/>
    <property type="match status" value="1"/>
</dbReference>
<comment type="catalytic activity">
    <reaction evidence="17">
        <text>L-seryl-[protein] + ATP = O-phospho-L-seryl-[protein] + ADP + H(+)</text>
        <dbReference type="Rhea" id="RHEA:17989"/>
        <dbReference type="Rhea" id="RHEA-COMP:9863"/>
        <dbReference type="Rhea" id="RHEA-COMP:11604"/>
        <dbReference type="ChEBI" id="CHEBI:15378"/>
        <dbReference type="ChEBI" id="CHEBI:29999"/>
        <dbReference type="ChEBI" id="CHEBI:30616"/>
        <dbReference type="ChEBI" id="CHEBI:83421"/>
        <dbReference type="ChEBI" id="CHEBI:456216"/>
        <dbReference type="EC" id="2.7.11.1"/>
    </reaction>
</comment>
<comment type="similarity">
    <text evidence="3">Belongs to the protein kinase superfamily. CAMK Ser/Thr protein kinase family.</text>
</comment>
<evidence type="ECO:0000256" key="16">
    <source>
        <dbReference type="ARBA" id="ARBA00047899"/>
    </source>
</evidence>
<keyword evidence="10 20" id="KW-0547">Nucleotide-binding</keyword>
<evidence type="ECO:0000256" key="10">
    <source>
        <dbReference type="ARBA" id="ARBA00022741"/>
    </source>
</evidence>
<feature type="domain" description="Protein kinase" evidence="22">
    <location>
        <begin position="821"/>
        <end position="1072"/>
    </location>
</feature>
<dbReference type="KEGG" id="aten:116302160"/>
<name>A0A6P8IKG0_ACTTE</name>
<dbReference type="GO" id="GO:0035556">
    <property type="term" value="P:intracellular signal transduction"/>
    <property type="evidence" value="ECO:0007669"/>
    <property type="project" value="TreeGrafter"/>
</dbReference>
<keyword evidence="7" id="KW-0597">Phosphoprotein</keyword>
<evidence type="ECO:0000256" key="20">
    <source>
        <dbReference type="PROSITE-ProRule" id="PRU10141"/>
    </source>
</evidence>
<dbReference type="GO" id="GO:0005829">
    <property type="term" value="C:cytosol"/>
    <property type="evidence" value="ECO:0007669"/>
    <property type="project" value="TreeGrafter"/>
</dbReference>
<dbReference type="InParanoid" id="A0A6P8IKG0"/>
<dbReference type="SUPFAM" id="SSF56112">
    <property type="entry name" value="Protein kinase-like (PK-like)"/>
    <property type="match status" value="1"/>
</dbReference>
<dbReference type="InterPro" id="IPR011009">
    <property type="entry name" value="Kinase-like_dom_sf"/>
</dbReference>
<feature type="compositionally biased region" description="Polar residues" evidence="21">
    <location>
        <begin position="562"/>
        <end position="583"/>
    </location>
</feature>
<dbReference type="SMART" id="SM00220">
    <property type="entry name" value="S_TKc"/>
    <property type="match status" value="1"/>
</dbReference>
<accession>A0A6P8IKG0</accession>
<evidence type="ECO:0000256" key="2">
    <source>
        <dbReference type="ARBA" id="ARBA00004496"/>
    </source>
</evidence>
<evidence type="ECO:0000256" key="9">
    <source>
        <dbReference type="ARBA" id="ARBA00022737"/>
    </source>
</evidence>